<dbReference type="EMBL" id="JAVDRG010000009">
    <property type="protein sequence ID" value="MDR6443488.1"/>
    <property type="molecule type" value="Genomic_DNA"/>
</dbReference>
<evidence type="ECO:0000313" key="2">
    <source>
        <dbReference type="Proteomes" id="UP001184376"/>
    </source>
</evidence>
<sequence>MKKQKLPLLLYAVLLFLSNDLFSQNNEDLIKSYISRNKLKEFRKIDLTNFTIENIDRSESLNGSIVKFQQVYNGIPVYRSGGTAFIRDNNILYYTDNFIKDYQGIVSEHRKITDKKFILQTLADFFKKPEIRNYALFGFYDSSSGSSNIVRERQVYAVHNDVLIVCHEILISEPETSNYWNILMDADSGNIISKINLASYCNFTTNTYSHDFANRKNNSSIFIGTQYQPSSLLWTSDHASYNVFKLPVEAPTFGNRMLVNDPWIPTASPEGWHSDGTNHYTITRGNNVYAYIRNEIADYSPDGGTLRTFDYPFNIDGTSLDNRDAAITNLFYINNKVHDIFYQLGFTESARNFQQNNFNNGGIGNDYVLAEAQNDQGTNNAVFFPTPEGINPTMKMFLWSPIKRLYYNTPPQATTRKPIAKAASFGSVLNSTGVTEDVQLVTGASNACTALSAGSLTNKIALVKGLTMSELQQNPPCTFTTKVKNIQNAGAKGVIIYEDTMLENMAPIGNDSTIIIPSVLIRNSEGEYIKNLLQAGTTVNITLKSGPGDTAPDGSFDSGIMIHEFGHGVSNRLTGSGYNCLETIESQEQMGEGWSDFFALMLTNTQNSSESIPRGLGTYIIGEPTTGNGGRLSRYSPDFAINNYTYGDTNGMADEHSIGFVWATMLWDLHWKYVEKYGYSADLIANTTNGSTKVMQLVIDALKLQACNPTFIDGRDAILAAEQASTGGIDKCMIWKAFAKRGLGVNASAGSKTDINDQTEDFTVPSVCNSLDSKEVSINSAEVTLYPNPAKNEFFINFSDHILGKIGIEIYDMSGKLIYTENKVPPDTKKAISTMGWENGTYMITIKGLGIEIVRKVVVNK</sequence>
<comment type="caution">
    <text evidence="1">The sequence shown here is derived from an EMBL/GenBank/DDBJ whole genome shotgun (WGS) entry which is preliminary data.</text>
</comment>
<gene>
    <name evidence="1" type="ORF">J2795_004238</name>
</gene>
<organism evidence="1 2">
    <name type="scientific">Chryseobacterium bernardetii</name>
    <dbReference type="NCBI Taxonomy" id="1241978"/>
    <lineage>
        <taxon>Bacteria</taxon>
        <taxon>Pseudomonadati</taxon>
        <taxon>Bacteroidota</taxon>
        <taxon>Flavobacteriia</taxon>
        <taxon>Flavobacteriales</taxon>
        <taxon>Weeksellaceae</taxon>
        <taxon>Chryseobacterium group</taxon>
        <taxon>Chryseobacterium</taxon>
    </lineage>
</organism>
<reference evidence="1" key="1">
    <citation type="submission" date="2023-07" db="EMBL/GenBank/DDBJ databases">
        <title>Sorghum-associated microbial communities from plants grown in Nebraska, USA.</title>
        <authorList>
            <person name="Schachtman D."/>
        </authorList>
    </citation>
    <scope>NUCLEOTIDE SEQUENCE</scope>
    <source>
        <strain evidence="1">DS1280</strain>
    </source>
</reference>
<protein>
    <submittedName>
        <fullName evidence="1">Uncharacterized protein</fullName>
    </submittedName>
</protein>
<accession>A0ACC6J0A9</accession>
<proteinExistence type="predicted"/>
<name>A0ACC6J0A9_9FLAO</name>
<dbReference type="Proteomes" id="UP001184376">
    <property type="component" value="Unassembled WGS sequence"/>
</dbReference>
<keyword evidence="2" id="KW-1185">Reference proteome</keyword>
<evidence type="ECO:0000313" key="1">
    <source>
        <dbReference type="EMBL" id="MDR6443488.1"/>
    </source>
</evidence>